<keyword evidence="8" id="KW-0966">Cell projection</keyword>
<dbReference type="GO" id="GO:0071973">
    <property type="term" value="P:bacterial-type flagellum-dependent cell motility"/>
    <property type="evidence" value="ECO:0007669"/>
    <property type="project" value="TreeGrafter"/>
</dbReference>
<name>A0A7C9P7U3_9GAMM</name>
<dbReference type="AlphaFoldDB" id="A0A7C9P7U3"/>
<dbReference type="OrthoDB" id="5980200at2"/>
<reference evidence="8 9" key="1">
    <citation type="submission" date="2020-01" db="EMBL/GenBank/DDBJ databases">
        <title>Whole genome sequencing of Halomonas alkaliphila strain LS44.</title>
        <authorList>
            <person name="Kumar S."/>
            <person name="Paul D."/>
            <person name="Shouche Y."/>
            <person name="Suryavanshi M.V."/>
        </authorList>
    </citation>
    <scope>NUCLEOTIDE SEQUENCE [LARGE SCALE GENOMIC DNA]</scope>
    <source>
        <strain evidence="8 9">LS44</strain>
    </source>
</reference>
<keyword evidence="8" id="KW-0282">Flagellum</keyword>
<accession>A0A7C9P7U3</accession>
<comment type="similarity">
    <text evidence="1 5">Belongs to the FliD family.</text>
</comment>
<evidence type="ECO:0000313" key="9">
    <source>
        <dbReference type="Proteomes" id="UP000480312"/>
    </source>
</evidence>
<dbReference type="PANTHER" id="PTHR30288">
    <property type="entry name" value="FLAGELLAR CAP/ASSEMBLY PROTEIN FLID"/>
    <property type="match status" value="1"/>
</dbReference>
<evidence type="ECO:0000259" key="6">
    <source>
        <dbReference type="Pfam" id="PF02465"/>
    </source>
</evidence>
<dbReference type="Pfam" id="PF02465">
    <property type="entry name" value="FliD_N"/>
    <property type="match status" value="1"/>
</dbReference>
<dbReference type="Pfam" id="PF07196">
    <property type="entry name" value="Flagellin_IN"/>
    <property type="match status" value="1"/>
</dbReference>
<evidence type="ECO:0000313" key="8">
    <source>
        <dbReference type="EMBL" id="NDL69255.1"/>
    </source>
</evidence>
<feature type="domain" description="Flagellar hook-associated protein 2 N-terminal" evidence="6">
    <location>
        <begin position="11"/>
        <end position="106"/>
    </location>
</feature>
<evidence type="ECO:0000256" key="2">
    <source>
        <dbReference type="ARBA" id="ARBA00011255"/>
    </source>
</evidence>
<evidence type="ECO:0000259" key="7">
    <source>
        <dbReference type="Pfam" id="PF07195"/>
    </source>
</evidence>
<dbReference type="InterPro" id="IPR010810">
    <property type="entry name" value="Flagellin_hook_IN_motif"/>
</dbReference>
<dbReference type="InterPro" id="IPR040026">
    <property type="entry name" value="FliD"/>
</dbReference>
<comment type="subunit">
    <text evidence="2 5">Homopentamer.</text>
</comment>
<protein>
    <recommendedName>
        <fullName evidence="5">Flagellar hook-associated protein 2</fullName>
        <shortName evidence="5">HAP2</shortName>
    </recommendedName>
    <alternativeName>
        <fullName evidence="5">Flagellar cap protein</fullName>
    </alternativeName>
</protein>
<dbReference type="RefSeq" id="WP_162217185.1">
    <property type="nucleotide sequence ID" value="NZ_JAAEHK010000001.1"/>
</dbReference>
<dbReference type="GO" id="GO:0005576">
    <property type="term" value="C:extracellular region"/>
    <property type="evidence" value="ECO:0007669"/>
    <property type="project" value="UniProtKB-SubCell"/>
</dbReference>
<evidence type="ECO:0000256" key="3">
    <source>
        <dbReference type="ARBA" id="ARBA00023054"/>
    </source>
</evidence>
<keyword evidence="8" id="KW-0969">Cilium</keyword>
<dbReference type="Pfam" id="PF07195">
    <property type="entry name" value="FliD_C"/>
    <property type="match status" value="1"/>
</dbReference>
<organism evidence="8 9">
    <name type="scientific">Vreelandella alkaliphila</name>
    <dbReference type="NCBI Taxonomy" id="272774"/>
    <lineage>
        <taxon>Bacteria</taxon>
        <taxon>Pseudomonadati</taxon>
        <taxon>Pseudomonadota</taxon>
        <taxon>Gammaproteobacteria</taxon>
        <taxon>Oceanospirillales</taxon>
        <taxon>Halomonadaceae</taxon>
        <taxon>Vreelandella</taxon>
    </lineage>
</organism>
<dbReference type="GO" id="GO:0009424">
    <property type="term" value="C:bacterial-type flagellum hook"/>
    <property type="evidence" value="ECO:0007669"/>
    <property type="project" value="UniProtKB-UniRule"/>
</dbReference>
<keyword evidence="4 5" id="KW-0975">Bacterial flagellum</keyword>
<evidence type="ECO:0000256" key="1">
    <source>
        <dbReference type="ARBA" id="ARBA00009764"/>
    </source>
</evidence>
<feature type="domain" description="Flagellar hook-associated protein 2 C-terminal" evidence="7">
    <location>
        <begin position="224"/>
        <end position="448"/>
    </location>
</feature>
<dbReference type="GO" id="GO:0009421">
    <property type="term" value="C:bacterial-type flagellum filament cap"/>
    <property type="evidence" value="ECO:0007669"/>
    <property type="project" value="InterPro"/>
</dbReference>
<gene>
    <name evidence="8" type="primary">fliD</name>
    <name evidence="8" type="ORF">GPL32_01870</name>
</gene>
<dbReference type="PANTHER" id="PTHR30288:SF0">
    <property type="entry name" value="FLAGELLAR HOOK-ASSOCIATED PROTEIN 2"/>
    <property type="match status" value="1"/>
</dbReference>
<keyword evidence="5" id="KW-0964">Secreted</keyword>
<dbReference type="GO" id="GO:0007155">
    <property type="term" value="P:cell adhesion"/>
    <property type="evidence" value="ECO:0007669"/>
    <property type="project" value="InterPro"/>
</dbReference>
<sequence length="468" mass="49362">MATITSLGVGSGLDLTGLLEQLRGAERQKLVPITQQKTQQEAKISGYGQLKSAMSQFQTSVNKLNDPKLYQSLSTEIRGGNAIKATASSEATAGRYDVEVTQLARAGSLATNSIQGDNALTQGLTEAGASLTLTFGKDADNNDITRTIALTEGSSLEDIRDQINDFDFEDGPKVNASIVNDGSGYRLALNSATTGEEGAINGMDFTGLAGGVALASDPDTAYEGRNAKLKVNGIAITSETNSVQGAIAGVTLNLEKVTEADSPNTVVVARNTLAVREAVEGFVKGYNDLKAKIGELTAFNGGGDAAGGLIGDRAVRSIESQLRSALVGNVPGGDISRLSDIGIELKKDGTLELDSTKMSDAVANNQDAVAAFFAGDSDKAGMGGQVSEVLDRVLSENGALGSAKRSAEGRVESLDSRFERMETSIERTVERYRKQFTQLDMMMSQMNSTSGYLFQQLDMMNSQMANRK</sequence>
<comment type="subcellular location">
    <subcellularLocation>
        <location evidence="5">Secreted</location>
    </subcellularLocation>
    <subcellularLocation>
        <location evidence="5">Bacterial flagellum</location>
    </subcellularLocation>
</comment>
<comment type="function">
    <text evidence="5">Required for morphogenesis and for the elongation of the flagellar filament by facilitating polymerization of the flagellin monomers at the tip of growing filament. Forms a capping structure, which prevents flagellin subunits (transported through the central channel of the flagellum) from leaking out without polymerization at the distal end.</text>
</comment>
<keyword evidence="3" id="KW-0175">Coiled coil</keyword>
<evidence type="ECO:0000256" key="5">
    <source>
        <dbReference type="RuleBase" id="RU362066"/>
    </source>
</evidence>
<dbReference type="InterPro" id="IPR003481">
    <property type="entry name" value="FliD_N"/>
</dbReference>
<dbReference type="EMBL" id="JAAEHK010000001">
    <property type="protein sequence ID" value="NDL69255.1"/>
    <property type="molecule type" value="Genomic_DNA"/>
</dbReference>
<dbReference type="InterPro" id="IPR010809">
    <property type="entry name" value="FliD_C"/>
</dbReference>
<evidence type="ECO:0000256" key="4">
    <source>
        <dbReference type="ARBA" id="ARBA00023143"/>
    </source>
</evidence>
<comment type="caution">
    <text evidence="8">The sequence shown here is derived from an EMBL/GenBank/DDBJ whole genome shotgun (WGS) entry which is preliminary data.</text>
</comment>
<dbReference type="Proteomes" id="UP000480312">
    <property type="component" value="Unassembled WGS sequence"/>
</dbReference>
<proteinExistence type="inferred from homology"/>